<organism evidence="2 3">
    <name type="scientific">Streptomyces montanisoli</name>
    <dbReference type="NCBI Taxonomy" id="2798581"/>
    <lineage>
        <taxon>Bacteria</taxon>
        <taxon>Bacillati</taxon>
        <taxon>Actinomycetota</taxon>
        <taxon>Actinomycetes</taxon>
        <taxon>Kitasatosporales</taxon>
        <taxon>Streptomycetaceae</taxon>
        <taxon>Streptomyces</taxon>
    </lineage>
</organism>
<proteinExistence type="predicted"/>
<gene>
    <name evidence="2" type="ORF">JFN87_20720</name>
</gene>
<accession>A0A940MFF7</accession>
<protein>
    <recommendedName>
        <fullName evidence="4">Type II toxin-antitoxin system CcdA family antitoxin</fullName>
    </recommendedName>
</protein>
<evidence type="ECO:0008006" key="4">
    <source>
        <dbReference type="Google" id="ProtNLM"/>
    </source>
</evidence>
<keyword evidence="3" id="KW-1185">Reference proteome</keyword>
<evidence type="ECO:0000256" key="1">
    <source>
        <dbReference type="ARBA" id="ARBA00022649"/>
    </source>
</evidence>
<comment type="caution">
    <text evidence="2">The sequence shown here is derived from an EMBL/GenBank/DDBJ whole genome shotgun (WGS) entry which is preliminary data.</text>
</comment>
<keyword evidence="1" id="KW-1277">Toxin-antitoxin system</keyword>
<dbReference type="InterPro" id="IPR009956">
    <property type="entry name" value="Post-segregation_anti-tox_CcdA"/>
</dbReference>
<evidence type="ECO:0000313" key="2">
    <source>
        <dbReference type="EMBL" id="MBP0459898.1"/>
    </source>
</evidence>
<dbReference type="Proteomes" id="UP000670475">
    <property type="component" value="Unassembled WGS sequence"/>
</dbReference>
<sequence length="78" mass="8318">MTTSKRITVSLPIDVFEAANNEAGGNLSAYAAKALTAQAVRDSAARLSAWQESRRETFAELDEMQLDALDELNGGSAT</sequence>
<dbReference type="AlphaFoldDB" id="A0A940MFF7"/>
<dbReference type="Pfam" id="PF07362">
    <property type="entry name" value="CcdA"/>
    <property type="match status" value="1"/>
</dbReference>
<dbReference type="EMBL" id="JAGIQL010000091">
    <property type="protein sequence ID" value="MBP0459898.1"/>
    <property type="molecule type" value="Genomic_DNA"/>
</dbReference>
<dbReference type="RefSeq" id="WP_209342084.1">
    <property type="nucleotide sequence ID" value="NZ_JAGIQL010000091.1"/>
</dbReference>
<name>A0A940MFF7_9ACTN</name>
<reference evidence="2" key="1">
    <citation type="submission" date="2021-03" db="EMBL/GenBank/DDBJ databases">
        <title>Whole genome sequence of Streptomyces bomunensis MMS17-BM035.</title>
        <authorList>
            <person name="Lee J.H."/>
        </authorList>
    </citation>
    <scope>NUCLEOTIDE SEQUENCE</scope>
    <source>
        <strain evidence="2">MMS17-BM035</strain>
    </source>
</reference>
<evidence type="ECO:0000313" key="3">
    <source>
        <dbReference type="Proteomes" id="UP000670475"/>
    </source>
</evidence>